<protein>
    <submittedName>
        <fullName evidence="3">Uncharacterized protein</fullName>
    </submittedName>
</protein>
<evidence type="ECO:0000256" key="2">
    <source>
        <dbReference type="SAM" id="SignalP"/>
    </source>
</evidence>
<proteinExistence type="predicted"/>
<dbReference type="EMBL" id="BTRK01000003">
    <property type="protein sequence ID" value="GMR40786.1"/>
    <property type="molecule type" value="Genomic_DNA"/>
</dbReference>
<feature type="transmembrane region" description="Helical" evidence="1">
    <location>
        <begin position="43"/>
        <end position="70"/>
    </location>
</feature>
<accession>A0AAN4ZH97</accession>
<keyword evidence="2" id="KW-0732">Signal</keyword>
<name>A0AAN4ZH97_9BILA</name>
<comment type="caution">
    <text evidence="3">The sequence shown here is derived from an EMBL/GenBank/DDBJ whole genome shotgun (WGS) entry which is preliminary data.</text>
</comment>
<keyword evidence="1" id="KW-0812">Transmembrane</keyword>
<organism evidence="3 4">
    <name type="scientific">Pristionchus mayeri</name>
    <dbReference type="NCBI Taxonomy" id="1317129"/>
    <lineage>
        <taxon>Eukaryota</taxon>
        <taxon>Metazoa</taxon>
        <taxon>Ecdysozoa</taxon>
        <taxon>Nematoda</taxon>
        <taxon>Chromadorea</taxon>
        <taxon>Rhabditida</taxon>
        <taxon>Rhabditina</taxon>
        <taxon>Diplogasteromorpha</taxon>
        <taxon>Diplogasteroidea</taxon>
        <taxon>Neodiplogasteridae</taxon>
        <taxon>Pristionchus</taxon>
    </lineage>
</organism>
<evidence type="ECO:0000313" key="4">
    <source>
        <dbReference type="Proteomes" id="UP001328107"/>
    </source>
</evidence>
<feature type="chain" id="PRO_5042892782" evidence="2">
    <location>
        <begin position="20"/>
        <end position="127"/>
    </location>
</feature>
<gene>
    <name evidence="3" type="ORF">PMAYCL1PPCAC_10981</name>
</gene>
<feature type="signal peptide" evidence="2">
    <location>
        <begin position="1"/>
        <end position="19"/>
    </location>
</feature>
<keyword evidence="1" id="KW-1133">Transmembrane helix</keyword>
<dbReference type="Proteomes" id="UP001328107">
    <property type="component" value="Unassembled WGS sequence"/>
</dbReference>
<evidence type="ECO:0000256" key="1">
    <source>
        <dbReference type="SAM" id="Phobius"/>
    </source>
</evidence>
<reference evidence="4" key="1">
    <citation type="submission" date="2022-10" db="EMBL/GenBank/DDBJ databases">
        <title>Genome assembly of Pristionchus species.</title>
        <authorList>
            <person name="Yoshida K."/>
            <person name="Sommer R.J."/>
        </authorList>
    </citation>
    <scope>NUCLEOTIDE SEQUENCE [LARGE SCALE GENOMIC DNA]</scope>
    <source>
        <strain evidence="4">RS5460</strain>
    </source>
</reference>
<sequence>TMRALLFVTIALLAAGARADEAGDKQKKEQLGACNQSMLAIVSWNAMGLGAIIFLNGAIIFIIVWTLLAIKRIPSECEKLTSSVQWLNRTAVRTALGPSAKQTLSDYAKTLPELVGLTGEKNIEKKD</sequence>
<keyword evidence="1" id="KW-0472">Membrane</keyword>
<feature type="non-terminal residue" evidence="3">
    <location>
        <position position="1"/>
    </location>
</feature>
<evidence type="ECO:0000313" key="3">
    <source>
        <dbReference type="EMBL" id="GMR40786.1"/>
    </source>
</evidence>
<dbReference type="AlphaFoldDB" id="A0AAN4ZH97"/>
<keyword evidence="4" id="KW-1185">Reference proteome</keyword>